<dbReference type="Proteomes" id="UP001551329">
    <property type="component" value="Unassembled WGS sequence"/>
</dbReference>
<accession>A0ABV3C9L4</accession>
<organism evidence="2 3">
    <name type="scientific">Streptomyces narbonensis</name>
    <dbReference type="NCBI Taxonomy" id="67333"/>
    <lineage>
        <taxon>Bacteria</taxon>
        <taxon>Bacillati</taxon>
        <taxon>Actinomycetota</taxon>
        <taxon>Actinomycetes</taxon>
        <taxon>Kitasatosporales</taxon>
        <taxon>Streptomycetaceae</taxon>
        <taxon>Streptomyces</taxon>
    </lineage>
</organism>
<proteinExistence type="predicted"/>
<dbReference type="Pfam" id="PF19744">
    <property type="entry name" value="DUF6232"/>
    <property type="match status" value="1"/>
</dbReference>
<reference evidence="2 3" key="1">
    <citation type="submission" date="2024-06" db="EMBL/GenBank/DDBJ databases">
        <title>The Natural Products Discovery Center: Release of the First 8490 Sequenced Strains for Exploring Actinobacteria Biosynthetic Diversity.</title>
        <authorList>
            <person name="Kalkreuter E."/>
            <person name="Kautsar S.A."/>
            <person name="Yang D."/>
            <person name="Bader C.D."/>
            <person name="Teijaro C.N."/>
            <person name="Fluegel L."/>
            <person name="Davis C.M."/>
            <person name="Simpson J.R."/>
            <person name="Lauterbach L."/>
            <person name="Steele A.D."/>
            <person name="Gui C."/>
            <person name="Meng S."/>
            <person name="Li G."/>
            <person name="Viehrig K."/>
            <person name="Ye F."/>
            <person name="Su P."/>
            <person name="Kiefer A.F."/>
            <person name="Nichols A."/>
            <person name="Cepeda A.J."/>
            <person name="Yan W."/>
            <person name="Fan B."/>
            <person name="Jiang Y."/>
            <person name="Adhikari A."/>
            <person name="Zheng C.-J."/>
            <person name="Schuster L."/>
            <person name="Cowan T.M."/>
            <person name="Smanski M.J."/>
            <person name="Chevrette M.G."/>
            <person name="De Carvalho L.P.S."/>
            <person name="Shen B."/>
        </authorList>
    </citation>
    <scope>NUCLEOTIDE SEQUENCE [LARGE SCALE GENOMIC DNA]</scope>
    <source>
        <strain evidence="2 3">NPDC045974</strain>
    </source>
</reference>
<comment type="caution">
    <text evidence="2">The sequence shown here is derived from an EMBL/GenBank/DDBJ whole genome shotgun (WGS) entry which is preliminary data.</text>
</comment>
<dbReference type="InterPro" id="IPR045629">
    <property type="entry name" value="DUF6232"/>
</dbReference>
<feature type="transmembrane region" description="Helical" evidence="1">
    <location>
        <begin position="39"/>
        <end position="58"/>
    </location>
</feature>
<keyword evidence="1" id="KW-1133">Transmembrane helix</keyword>
<dbReference type="RefSeq" id="WP_358471621.1">
    <property type="nucleotide sequence ID" value="NZ_JBEZAE010000005.1"/>
</dbReference>
<sequence length="163" mass="17815">MSVSKRLLWVNGACYPLGNLARVHTFVVSPDRGAALMRFLIRLAVTLLALAVVDGLGVDSDSMDVVRFFVLGFLVYALVDMLVVVCGASHTVLAIETTGEAKALVTSREKEVLRDLVRRIADAIENPEAEFHVEVERLTINMRNYTGDTVNMIGGHNNTGVSR</sequence>
<keyword evidence="3" id="KW-1185">Reference proteome</keyword>
<evidence type="ECO:0000256" key="1">
    <source>
        <dbReference type="SAM" id="Phobius"/>
    </source>
</evidence>
<keyword evidence="1" id="KW-0812">Transmembrane</keyword>
<name>A0ABV3C9L4_9ACTN</name>
<feature type="transmembrane region" description="Helical" evidence="1">
    <location>
        <begin position="70"/>
        <end position="95"/>
    </location>
</feature>
<dbReference type="EMBL" id="JBEZAE010000005">
    <property type="protein sequence ID" value="MEU7070785.1"/>
    <property type="molecule type" value="Genomic_DNA"/>
</dbReference>
<protein>
    <submittedName>
        <fullName evidence="2">DUF6232 family protein</fullName>
    </submittedName>
</protein>
<keyword evidence="1" id="KW-0472">Membrane</keyword>
<evidence type="ECO:0000313" key="3">
    <source>
        <dbReference type="Proteomes" id="UP001551329"/>
    </source>
</evidence>
<gene>
    <name evidence="2" type="ORF">AB0A88_11655</name>
</gene>
<evidence type="ECO:0000313" key="2">
    <source>
        <dbReference type="EMBL" id="MEU7070785.1"/>
    </source>
</evidence>